<evidence type="ECO:0000256" key="1">
    <source>
        <dbReference type="SAM" id="Phobius"/>
    </source>
</evidence>
<proteinExistence type="predicted"/>
<name>A0ABU0E6K1_9FIRM</name>
<feature type="transmembrane region" description="Helical" evidence="1">
    <location>
        <begin position="6"/>
        <end position="26"/>
    </location>
</feature>
<reference evidence="2 3" key="1">
    <citation type="submission" date="2023-07" db="EMBL/GenBank/DDBJ databases">
        <title>Genomic Encyclopedia of Type Strains, Phase IV (KMG-IV): sequencing the most valuable type-strain genomes for metagenomic binning, comparative biology and taxonomic classification.</title>
        <authorList>
            <person name="Goeker M."/>
        </authorList>
    </citation>
    <scope>NUCLEOTIDE SEQUENCE [LARGE SCALE GENOMIC DNA]</scope>
    <source>
        <strain evidence="2 3">DSM 16784</strain>
    </source>
</reference>
<evidence type="ECO:0000313" key="3">
    <source>
        <dbReference type="Proteomes" id="UP001230220"/>
    </source>
</evidence>
<keyword evidence="1" id="KW-0812">Transmembrane</keyword>
<accession>A0ABU0E6K1</accession>
<dbReference type="Proteomes" id="UP001230220">
    <property type="component" value="Unassembled WGS sequence"/>
</dbReference>
<keyword evidence="1" id="KW-1133">Transmembrane helix</keyword>
<sequence>MSSELITALVSAGVGALLTLIITLFLNKRDKQLEMRWIIYNDLIKDIYDAKKIAGKYIKELGNIWTYYEGIDDTGDKVNCVADFSYLLELSNEFFQIRNHFLMYSKMYQGKAKNKLSQLHSKMFHKENKITIFTNYLIECNTVFHDDGLYIRKAHDDLHGFFIKLRESGTTHPGGIKKGVSRIISKFKAKDIKVIELSELPILEYMYGTFKGVI</sequence>
<gene>
    <name evidence="2" type="ORF">J2S15_003286</name>
</gene>
<keyword evidence="3" id="KW-1185">Reference proteome</keyword>
<protein>
    <submittedName>
        <fullName evidence="2">Uncharacterized protein</fullName>
    </submittedName>
</protein>
<evidence type="ECO:0000313" key="2">
    <source>
        <dbReference type="EMBL" id="MDQ0362532.1"/>
    </source>
</evidence>
<comment type="caution">
    <text evidence="2">The sequence shown here is derived from an EMBL/GenBank/DDBJ whole genome shotgun (WGS) entry which is preliminary data.</text>
</comment>
<keyword evidence="1" id="KW-0472">Membrane</keyword>
<dbReference type="EMBL" id="JAUSUR010000007">
    <property type="protein sequence ID" value="MDQ0362532.1"/>
    <property type="molecule type" value="Genomic_DNA"/>
</dbReference>
<organism evidence="2 3">
    <name type="scientific">Breznakia pachnodae</name>
    <dbReference type="NCBI Taxonomy" id="265178"/>
    <lineage>
        <taxon>Bacteria</taxon>
        <taxon>Bacillati</taxon>
        <taxon>Bacillota</taxon>
        <taxon>Erysipelotrichia</taxon>
        <taxon>Erysipelotrichales</taxon>
        <taxon>Erysipelotrichaceae</taxon>
        <taxon>Breznakia</taxon>
    </lineage>
</organism>
<dbReference type="RefSeq" id="WP_307410237.1">
    <property type="nucleotide sequence ID" value="NZ_JAUSUR010000007.1"/>
</dbReference>